<dbReference type="Pfam" id="PF00005">
    <property type="entry name" value="ABC_tran"/>
    <property type="match status" value="1"/>
</dbReference>
<dbReference type="SUPFAM" id="SSF52540">
    <property type="entry name" value="P-loop containing nucleoside triphosphate hydrolases"/>
    <property type="match status" value="1"/>
</dbReference>
<dbReference type="CDD" id="cd03214">
    <property type="entry name" value="ABC_Iron-Siderophores_B12_Hemin"/>
    <property type="match status" value="1"/>
</dbReference>
<accession>W6N7M8</accession>
<evidence type="ECO:0000313" key="6">
    <source>
        <dbReference type="Proteomes" id="UP000019482"/>
    </source>
</evidence>
<protein>
    <submittedName>
        <fullName evidence="5">Vitamin B12 ABC transporter, ATPase component BtuD</fullName>
    </submittedName>
</protein>
<evidence type="ECO:0000256" key="2">
    <source>
        <dbReference type="ARBA" id="ARBA00022741"/>
    </source>
</evidence>
<evidence type="ECO:0000256" key="1">
    <source>
        <dbReference type="ARBA" id="ARBA00022448"/>
    </source>
</evidence>
<keyword evidence="1" id="KW-0813">Transport</keyword>
<dbReference type="PROSITE" id="PS50893">
    <property type="entry name" value="ABC_TRANSPORTER_2"/>
    <property type="match status" value="1"/>
</dbReference>
<dbReference type="InterPro" id="IPR003593">
    <property type="entry name" value="AAA+_ATPase"/>
</dbReference>
<reference evidence="5 6" key="1">
    <citation type="journal article" date="2015" name="Genome Announc.">
        <title>Draft Genome Sequence of Clostridium tyrobutyricum Strain DIVETGP, Isolated from Cow's Milk for Grana Padano Production.</title>
        <authorList>
            <person name="Soggiu A."/>
            <person name="Piras C."/>
            <person name="Gaiarsa S."/>
            <person name="Sassera D."/>
            <person name="Roncada P."/>
            <person name="Bendixen E."/>
            <person name="Brasca M."/>
            <person name="Bonizzi L."/>
        </authorList>
    </citation>
    <scope>NUCLEOTIDE SEQUENCE [LARGE SCALE GENOMIC DNA]</scope>
    <source>
        <strain evidence="5 6">DIVETGP</strain>
    </source>
</reference>
<comment type="caution">
    <text evidence="5">The sequence shown here is derived from an EMBL/GenBank/DDBJ whole genome shotgun (WGS) entry which is preliminary data.</text>
</comment>
<keyword evidence="3" id="KW-0067">ATP-binding</keyword>
<sequence length="257" mass="29439">MKLKVHNLFYKIFGKDILKDINIEIEKGDFVGLIGPNGCGKSTLLKNIYRVYRPYRGTVFIDDCNLNKLTSKETARKMAVMVQENNVEFDVKVLDMVILGRYAHKKLFENNSKYDLDIARISLKEVGLSNYENRNFFSLSGGEKQRVLIARALTQKAEFIILDEPTNYLDIRCQFQIMDILKNQKITVFSSIHDLNIAALYCNKIFVMKEGKIIDYGSSEEVITENMIKTVFGVNAKVEISSYIGRVNVTYTSNINV</sequence>
<dbReference type="PANTHER" id="PTHR42794">
    <property type="entry name" value="HEMIN IMPORT ATP-BINDING PROTEIN HMUV"/>
    <property type="match status" value="1"/>
</dbReference>
<dbReference type="FunFam" id="3.40.50.300:FF:000134">
    <property type="entry name" value="Iron-enterobactin ABC transporter ATP-binding protein"/>
    <property type="match status" value="1"/>
</dbReference>
<dbReference type="RefSeq" id="WP_017894541.1">
    <property type="nucleotide sequence ID" value="NZ_CBXI010000044.1"/>
</dbReference>
<dbReference type="OrthoDB" id="9799337at2"/>
<keyword evidence="2" id="KW-0547">Nucleotide-binding</keyword>
<proteinExistence type="predicted"/>
<keyword evidence="6" id="KW-1185">Reference proteome</keyword>
<dbReference type="GO" id="GO:0005524">
    <property type="term" value="F:ATP binding"/>
    <property type="evidence" value="ECO:0007669"/>
    <property type="project" value="UniProtKB-KW"/>
</dbReference>
<dbReference type="GeneID" id="29420090"/>
<dbReference type="PROSITE" id="PS00211">
    <property type="entry name" value="ABC_TRANSPORTER_1"/>
    <property type="match status" value="1"/>
</dbReference>
<evidence type="ECO:0000259" key="4">
    <source>
        <dbReference type="PROSITE" id="PS50893"/>
    </source>
</evidence>
<gene>
    <name evidence="5" type="ORF">CTDIVETGP_2808</name>
</gene>
<dbReference type="Gene3D" id="3.40.50.300">
    <property type="entry name" value="P-loop containing nucleotide triphosphate hydrolases"/>
    <property type="match status" value="1"/>
</dbReference>
<feature type="domain" description="ABC transporter" evidence="4">
    <location>
        <begin position="3"/>
        <end position="235"/>
    </location>
</feature>
<evidence type="ECO:0000313" key="5">
    <source>
        <dbReference type="EMBL" id="CDL92738.1"/>
    </source>
</evidence>
<dbReference type="AlphaFoldDB" id="W6N7M8"/>
<dbReference type="InterPro" id="IPR027417">
    <property type="entry name" value="P-loop_NTPase"/>
</dbReference>
<dbReference type="Proteomes" id="UP000019482">
    <property type="component" value="Unassembled WGS sequence"/>
</dbReference>
<dbReference type="PANTHER" id="PTHR42794:SF2">
    <property type="entry name" value="ABC TRANSPORTER ATP-BINDING PROTEIN"/>
    <property type="match status" value="1"/>
</dbReference>
<dbReference type="InterPro" id="IPR017871">
    <property type="entry name" value="ABC_transporter-like_CS"/>
</dbReference>
<dbReference type="GO" id="GO:0016887">
    <property type="term" value="F:ATP hydrolysis activity"/>
    <property type="evidence" value="ECO:0007669"/>
    <property type="project" value="InterPro"/>
</dbReference>
<dbReference type="InterPro" id="IPR003439">
    <property type="entry name" value="ABC_transporter-like_ATP-bd"/>
</dbReference>
<dbReference type="EMBL" id="CBXI010000044">
    <property type="protein sequence ID" value="CDL92738.1"/>
    <property type="molecule type" value="Genomic_DNA"/>
</dbReference>
<dbReference type="SMART" id="SM00382">
    <property type="entry name" value="AAA"/>
    <property type="match status" value="1"/>
</dbReference>
<name>W6N7M8_CLOTY</name>
<evidence type="ECO:0000256" key="3">
    <source>
        <dbReference type="ARBA" id="ARBA00022840"/>
    </source>
</evidence>
<organism evidence="5 6">
    <name type="scientific">Clostridium tyrobutyricum DIVETGP</name>
    <dbReference type="NCBI Taxonomy" id="1408889"/>
    <lineage>
        <taxon>Bacteria</taxon>
        <taxon>Bacillati</taxon>
        <taxon>Bacillota</taxon>
        <taxon>Clostridia</taxon>
        <taxon>Eubacteriales</taxon>
        <taxon>Clostridiaceae</taxon>
        <taxon>Clostridium</taxon>
    </lineage>
</organism>